<proteinExistence type="predicted"/>
<accession>A0A8T2U769</accession>
<organism evidence="1 2">
    <name type="scientific">Ceratopteris richardii</name>
    <name type="common">Triangle waterfern</name>
    <dbReference type="NCBI Taxonomy" id="49495"/>
    <lineage>
        <taxon>Eukaryota</taxon>
        <taxon>Viridiplantae</taxon>
        <taxon>Streptophyta</taxon>
        <taxon>Embryophyta</taxon>
        <taxon>Tracheophyta</taxon>
        <taxon>Polypodiopsida</taxon>
        <taxon>Polypodiidae</taxon>
        <taxon>Polypodiales</taxon>
        <taxon>Pteridineae</taxon>
        <taxon>Pteridaceae</taxon>
        <taxon>Parkerioideae</taxon>
        <taxon>Ceratopteris</taxon>
    </lineage>
</organism>
<sequence length="138" mass="15734">MKIVIVVTMKPSILALFRKFIYNGLWSMIVSPKYTRKKVSRTQKAEDVSSIVLSALFWRSAREIVNVCTPILHVLRLADREGATMGFIYELTDRIIEKIGKLDGIDNVILEEVKALCIGRWNMLHSPIHVAAYILHPV</sequence>
<comment type="caution">
    <text evidence="1">The sequence shown here is derived from an EMBL/GenBank/DDBJ whole genome shotgun (WGS) entry which is preliminary data.</text>
</comment>
<dbReference type="AlphaFoldDB" id="A0A8T2U769"/>
<reference evidence="1" key="1">
    <citation type="submission" date="2021-08" db="EMBL/GenBank/DDBJ databases">
        <title>WGS assembly of Ceratopteris richardii.</title>
        <authorList>
            <person name="Marchant D.B."/>
            <person name="Chen G."/>
            <person name="Jenkins J."/>
            <person name="Shu S."/>
            <person name="Leebens-Mack J."/>
            <person name="Grimwood J."/>
            <person name="Schmutz J."/>
            <person name="Soltis P."/>
            <person name="Soltis D."/>
            <person name="Chen Z.-H."/>
        </authorList>
    </citation>
    <scope>NUCLEOTIDE SEQUENCE</scope>
    <source>
        <strain evidence="1">Whitten #5841</strain>
        <tissue evidence="1">Leaf</tissue>
    </source>
</reference>
<dbReference type="EMBL" id="CM035413">
    <property type="protein sequence ID" value="KAH7430528.1"/>
    <property type="molecule type" value="Genomic_DNA"/>
</dbReference>
<evidence type="ECO:0000313" key="1">
    <source>
        <dbReference type="EMBL" id="KAH7430528.1"/>
    </source>
</evidence>
<evidence type="ECO:0000313" key="2">
    <source>
        <dbReference type="Proteomes" id="UP000825935"/>
    </source>
</evidence>
<name>A0A8T2U769_CERRI</name>
<keyword evidence="2" id="KW-1185">Reference proteome</keyword>
<dbReference type="SUPFAM" id="SSF53098">
    <property type="entry name" value="Ribonuclease H-like"/>
    <property type="match status" value="1"/>
</dbReference>
<gene>
    <name evidence="1" type="ORF">KP509_08G002800</name>
</gene>
<protein>
    <submittedName>
        <fullName evidence="1">Uncharacterized protein</fullName>
    </submittedName>
</protein>
<dbReference type="Proteomes" id="UP000825935">
    <property type="component" value="Chromosome 8"/>
</dbReference>
<dbReference type="InterPro" id="IPR012337">
    <property type="entry name" value="RNaseH-like_sf"/>
</dbReference>
<dbReference type="OrthoDB" id="1934703at2759"/>